<dbReference type="OrthoDB" id="2440371at2759"/>
<accession>A0A9W4X012</accession>
<comment type="caution">
    <text evidence="1">The sequence shown here is derived from an EMBL/GenBank/DDBJ whole genome shotgun (WGS) entry which is preliminary data.</text>
</comment>
<name>A0A9W4X012_9GLOM</name>
<evidence type="ECO:0000313" key="2">
    <source>
        <dbReference type="Proteomes" id="UP001153678"/>
    </source>
</evidence>
<dbReference type="AlphaFoldDB" id="A0A9W4X012"/>
<gene>
    <name evidence="1" type="ORF">FWILDA_LOCUS7537</name>
</gene>
<keyword evidence="2" id="KW-1185">Reference proteome</keyword>
<sequence length="73" mass="8641">MAESKTKWVLKVLSDQNIVILYNEEKEFREGPYTYSNDTSVYHSINQIYRYGVLSTYDQTWFLERGVTGEDYG</sequence>
<dbReference type="EMBL" id="CAMKVN010001492">
    <property type="protein sequence ID" value="CAI2176340.1"/>
    <property type="molecule type" value="Genomic_DNA"/>
</dbReference>
<proteinExistence type="predicted"/>
<protein>
    <submittedName>
        <fullName evidence="1">8285_t:CDS:1</fullName>
    </submittedName>
</protein>
<evidence type="ECO:0000313" key="1">
    <source>
        <dbReference type="EMBL" id="CAI2176340.1"/>
    </source>
</evidence>
<dbReference type="Proteomes" id="UP001153678">
    <property type="component" value="Unassembled WGS sequence"/>
</dbReference>
<organism evidence="1 2">
    <name type="scientific">Funneliformis geosporum</name>
    <dbReference type="NCBI Taxonomy" id="1117311"/>
    <lineage>
        <taxon>Eukaryota</taxon>
        <taxon>Fungi</taxon>
        <taxon>Fungi incertae sedis</taxon>
        <taxon>Mucoromycota</taxon>
        <taxon>Glomeromycotina</taxon>
        <taxon>Glomeromycetes</taxon>
        <taxon>Glomerales</taxon>
        <taxon>Glomeraceae</taxon>
        <taxon>Funneliformis</taxon>
    </lineage>
</organism>
<reference evidence="1" key="1">
    <citation type="submission" date="2022-08" db="EMBL/GenBank/DDBJ databases">
        <authorList>
            <person name="Kallberg Y."/>
            <person name="Tangrot J."/>
            <person name="Rosling A."/>
        </authorList>
    </citation>
    <scope>NUCLEOTIDE SEQUENCE</scope>
    <source>
        <strain evidence="1">Wild A</strain>
    </source>
</reference>